<dbReference type="InterPro" id="IPR013201">
    <property type="entry name" value="Prot_inhib_I29"/>
</dbReference>
<comment type="caution">
    <text evidence="7">The sequence shown here is derived from an EMBL/GenBank/DDBJ whole genome shotgun (WGS) entry which is preliminary data.</text>
</comment>
<keyword evidence="3" id="KW-0378">Hydrolase</keyword>
<dbReference type="InterPro" id="IPR038765">
    <property type="entry name" value="Papain-like_cys_pep_sf"/>
</dbReference>
<dbReference type="InterPro" id="IPR013128">
    <property type="entry name" value="Peptidase_C1A"/>
</dbReference>
<evidence type="ECO:0000256" key="4">
    <source>
        <dbReference type="ARBA" id="ARBA00022807"/>
    </source>
</evidence>
<dbReference type="Gene3D" id="3.90.70.10">
    <property type="entry name" value="Cysteine proteinases"/>
    <property type="match status" value="1"/>
</dbReference>
<dbReference type="Gene3D" id="1.10.287.2250">
    <property type="match status" value="1"/>
</dbReference>
<evidence type="ECO:0000256" key="5">
    <source>
        <dbReference type="SAM" id="SignalP"/>
    </source>
</evidence>
<dbReference type="Proteomes" id="UP001064489">
    <property type="component" value="Chromosome 5"/>
</dbReference>
<keyword evidence="5" id="KW-0732">Signal</keyword>
<keyword evidence="4" id="KW-0788">Thiol protease</keyword>
<name>A0AAD5NRG8_ACENE</name>
<keyword evidence="2" id="KW-0645">Protease</keyword>
<evidence type="ECO:0000256" key="1">
    <source>
        <dbReference type="ARBA" id="ARBA00008455"/>
    </source>
</evidence>
<evidence type="ECO:0000313" key="7">
    <source>
        <dbReference type="EMBL" id="KAI9176531.1"/>
    </source>
</evidence>
<evidence type="ECO:0000256" key="3">
    <source>
        <dbReference type="ARBA" id="ARBA00022801"/>
    </source>
</evidence>
<protein>
    <recommendedName>
        <fullName evidence="6">Cathepsin propeptide inhibitor domain-containing protein</fullName>
    </recommendedName>
</protein>
<comment type="similarity">
    <text evidence="1">Belongs to the peptidase C1 family.</text>
</comment>
<evidence type="ECO:0000259" key="6">
    <source>
        <dbReference type="SMART" id="SM00848"/>
    </source>
</evidence>
<dbReference type="GO" id="GO:0006508">
    <property type="term" value="P:proteolysis"/>
    <property type="evidence" value="ECO:0007669"/>
    <property type="project" value="UniProtKB-KW"/>
</dbReference>
<dbReference type="PANTHER" id="PTHR12411">
    <property type="entry name" value="CYSTEINE PROTEASE FAMILY C1-RELATED"/>
    <property type="match status" value="1"/>
</dbReference>
<feature type="chain" id="PRO_5041951431" description="Cathepsin propeptide inhibitor domain-containing protein" evidence="5">
    <location>
        <begin position="25"/>
        <end position="148"/>
    </location>
</feature>
<evidence type="ECO:0000256" key="2">
    <source>
        <dbReference type="ARBA" id="ARBA00022670"/>
    </source>
</evidence>
<feature type="domain" description="Cathepsin propeptide inhibitor" evidence="6">
    <location>
        <begin position="40"/>
        <end position="96"/>
    </location>
</feature>
<dbReference type="AlphaFoldDB" id="A0AAD5NRG8"/>
<keyword evidence="8" id="KW-1185">Reference proteome</keyword>
<evidence type="ECO:0000313" key="8">
    <source>
        <dbReference type="Proteomes" id="UP001064489"/>
    </source>
</evidence>
<dbReference type="Pfam" id="PF00112">
    <property type="entry name" value="Peptidase_C1"/>
    <property type="match status" value="1"/>
</dbReference>
<dbReference type="GO" id="GO:0008234">
    <property type="term" value="F:cysteine-type peptidase activity"/>
    <property type="evidence" value="ECO:0007669"/>
    <property type="project" value="UniProtKB-KW"/>
</dbReference>
<sequence length="148" mass="17489">MMLRNAGLTILISWVLWMPSGAWSEINITSYDPVTMEQRYERWLTRYDREYGSREERKLRFQIYTSNVQFIDSINLQDLPFKLTDNQFADLTNKEFRSTYMGFRSTGQQRATECTQCFEFQDLPTTVDWRTKGAVTPVKNQGDCGMYT</sequence>
<dbReference type="EMBL" id="JAJSOW010000102">
    <property type="protein sequence ID" value="KAI9176531.1"/>
    <property type="molecule type" value="Genomic_DNA"/>
</dbReference>
<reference evidence="7" key="1">
    <citation type="journal article" date="2022" name="Plant J.">
        <title>Strategies of tolerance reflected in two North American maple genomes.</title>
        <authorList>
            <person name="McEvoy S.L."/>
            <person name="Sezen U.U."/>
            <person name="Trouern-Trend A."/>
            <person name="McMahon S.M."/>
            <person name="Schaberg P.G."/>
            <person name="Yang J."/>
            <person name="Wegrzyn J.L."/>
            <person name="Swenson N.G."/>
        </authorList>
    </citation>
    <scope>NUCLEOTIDE SEQUENCE</scope>
    <source>
        <strain evidence="7">91603</strain>
    </source>
</reference>
<dbReference type="SMART" id="SM00848">
    <property type="entry name" value="Inhibitor_I29"/>
    <property type="match status" value="1"/>
</dbReference>
<reference evidence="7" key="2">
    <citation type="submission" date="2023-02" db="EMBL/GenBank/DDBJ databases">
        <authorList>
            <person name="Swenson N.G."/>
            <person name="Wegrzyn J.L."/>
            <person name="Mcevoy S.L."/>
        </authorList>
    </citation>
    <scope>NUCLEOTIDE SEQUENCE</scope>
    <source>
        <strain evidence="7">91603</strain>
        <tissue evidence="7">Leaf</tissue>
    </source>
</reference>
<gene>
    <name evidence="7" type="ORF">LWI28_003927</name>
</gene>
<dbReference type="Pfam" id="PF08246">
    <property type="entry name" value="Inhibitor_I29"/>
    <property type="match status" value="1"/>
</dbReference>
<accession>A0AAD5NRG8</accession>
<proteinExistence type="inferred from homology"/>
<dbReference type="SUPFAM" id="SSF54001">
    <property type="entry name" value="Cysteine proteinases"/>
    <property type="match status" value="1"/>
</dbReference>
<feature type="signal peptide" evidence="5">
    <location>
        <begin position="1"/>
        <end position="24"/>
    </location>
</feature>
<dbReference type="InterPro" id="IPR000668">
    <property type="entry name" value="Peptidase_C1A_C"/>
</dbReference>
<organism evidence="7 8">
    <name type="scientific">Acer negundo</name>
    <name type="common">Box elder</name>
    <dbReference type="NCBI Taxonomy" id="4023"/>
    <lineage>
        <taxon>Eukaryota</taxon>
        <taxon>Viridiplantae</taxon>
        <taxon>Streptophyta</taxon>
        <taxon>Embryophyta</taxon>
        <taxon>Tracheophyta</taxon>
        <taxon>Spermatophyta</taxon>
        <taxon>Magnoliopsida</taxon>
        <taxon>eudicotyledons</taxon>
        <taxon>Gunneridae</taxon>
        <taxon>Pentapetalae</taxon>
        <taxon>rosids</taxon>
        <taxon>malvids</taxon>
        <taxon>Sapindales</taxon>
        <taxon>Sapindaceae</taxon>
        <taxon>Hippocastanoideae</taxon>
        <taxon>Acereae</taxon>
        <taxon>Acer</taxon>
    </lineage>
</organism>